<evidence type="ECO:0000313" key="6">
    <source>
        <dbReference type="EMBL" id="SDF93673.1"/>
    </source>
</evidence>
<dbReference type="GO" id="GO:0004764">
    <property type="term" value="F:shikimate 3-dehydrogenase (NADP+) activity"/>
    <property type="evidence" value="ECO:0007669"/>
    <property type="project" value="UniProtKB-UniRule"/>
</dbReference>
<feature type="active site" description="Proton acceptor" evidence="4">
    <location>
        <position position="76"/>
    </location>
</feature>
<feature type="binding site" evidence="4">
    <location>
        <position position="228"/>
    </location>
    <ligand>
        <name>NADP(+)</name>
        <dbReference type="ChEBI" id="CHEBI:58349"/>
    </ligand>
</feature>
<comment type="caution">
    <text evidence="6">The sequence shown here is derived from an EMBL/GenBank/DDBJ whole genome shotgun (WGS) entry which is preliminary data.</text>
</comment>
<comment type="subunit">
    <text evidence="4">Homodimer.</text>
</comment>
<dbReference type="Gene3D" id="3.40.50.720">
    <property type="entry name" value="NAD(P)-binding Rossmann-like Domain"/>
    <property type="match status" value="1"/>
</dbReference>
<comment type="function">
    <text evidence="4">Involved in the biosynthesis of the chorismate, which leads to the biosynthesis of aromatic amino acids. Catalyzes the reversible NADPH linked reduction of 3-dehydroshikimate (DHSA) to yield shikimate (SA).</text>
</comment>
<feature type="binding site" evidence="4">
    <location>
        <position position="112"/>
    </location>
    <ligand>
        <name>shikimate</name>
        <dbReference type="ChEBI" id="CHEBI:36208"/>
    </ligand>
</feature>
<comment type="similarity">
    <text evidence="4">Belongs to the shikimate dehydrogenase family.</text>
</comment>
<evidence type="ECO:0000259" key="5">
    <source>
        <dbReference type="Pfam" id="PF08501"/>
    </source>
</evidence>
<evidence type="ECO:0000256" key="4">
    <source>
        <dbReference type="HAMAP-Rule" id="MF_00222"/>
    </source>
</evidence>
<dbReference type="GO" id="GO:0008652">
    <property type="term" value="P:amino acid biosynthetic process"/>
    <property type="evidence" value="ECO:0007669"/>
    <property type="project" value="UniProtKB-KW"/>
</dbReference>
<dbReference type="CDD" id="cd01065">
    <property type="entry name" value="NAD_bind_Shikimate_DH"/>
    <property type="match status" value="1"/>
</dbReference>
<dbReference type="Gene3D" id="3.40.50.10860">
    <property type="entry name" value="Leucine Dehydrogenase, chain A, domain 1"/>
    <property type="match status" value="1"/>
</dbReference>
<proteinExistence type="inferred from homology"/>
<dbReference type="Pfam" id="PF08501">
    <property type="entry name" value="Shikimate_dh_N"/>
    <property type="match status" value="1"/>
</dbReference>
<feature type="binding site" evidence="4">
    <location>
        <position position="251"/>
    </location>
    <ligand>
        <name>NADP(+)</name>
        <dbReference type="ChEBI" id="CHEBI:58349"/>
    </ligand>
</feature>
<dbReference type="SUPFAM" id="SSF53223">
    <property type="entry name" value="Aminoacid dehydrogenase-like, N-terminal domain"/>
    <property type="match status" value="1"/>
</dbReference>
<feature type="binding site" evidence="4">
    <location>
        <position position="88"/>
    </location>
    <ligand>
        <name>NADP(+)</name>
        <dbReference type="ChEBI" id="CHEBI:58349"/>
    </ligand>
</feature>
<evidence type="ECO:0000256" key="1">
    <source>
        <dbReference type="ARBA" id="ARBA00004871"/>
    </source>
</evidence>
<dbReference type="Proteomes" id="UP000198615">
    <property type="component" value="Unassembled WGS sequence"/>
</dbReference>
<feature type="binding site" evidence="4">
    <location>
        <position position="258"/>
    </location>
    <ligand>
        <name>shikimate</name>
        <dbReference type="ChEBI" id="CHEBI:36208"/>
    </ligand>
</feature>
<dbReference type="EMBL" id="FNBW01000008">
    <property type="protein sequence ID" value="SDF93673.1"/>
    <property type="molecule type" value="Genomic_DNA"/>
</dbReference>
<evidence type="ECO:0000256" key="3">
    <source>
        <dbReference type="ARBA" id="ARBA00023141"/>
    </source>
</evidence>
<dbReference type="SUPFAM" id="SSF51735">
    <property type="entry name" value="NAD(P)-binding Rossmann-fold domains"/>
    <property type="match status" value="1"/>
</dbReference>
<dbReference type="InterPro" id="IPR022893">
    <property type="entry name" value="Shikimate_DH_fam"/>
</dbReference>
<keyword evidence="3 4" id="KW-0057">Aromatic amino acid biosynthesis</keyword>
<keyword evidence="2 4" id="KW-0560">Oxidoreductase</keyword>
<dbReference type="GO" id="GO:0050661">
    <property type="term" value="F:NADP binding"/>
    <property type="evidence" value="ECO:0007669"/>
    <property type="project" value="TreeGrafter"/>
</dbReference>
<dbReference type="UniPathway" id="UPA00053">
    <property type="reaction ID" value="UER00087"/>
</dbReference>
<feature type="binding site" evidence="4">
    <location>
        <position position="72"/>
    </location>
    <ligand>
        <name>shikimate</name>
        <dbReference type="ChEBI" id="CHEBI:36208"/>
    </ligand>
</feature>
<dbReference type="OrthoDB" id="9792692at2"/>
<dbReference type="InterPro" id="IPR046346">
    <property type="entry name" value="Aminoacid_DH-like_N_sf"/>
</dbReference>
<dbReference type="HAMAP" id="MF_00222">
    <property type="entry name" value="Shikimate_DH_AroE"/>
    <property type="match status" value="1"/>
</dbReference>
<feature type="binding site" evidence="4">
    <location>
        <begin position="21"/>
        <end position="23"/>
    </location>
    <ligand>
        <name>shikimate</name>
        <dbReference type="ChEBI" id="CHEBI:36208"/>
    </ligand>
</feature>
<dbReference type="GO" id="GO:0009423">
    <property type="term" value="P:chorismate biosynthetic process"/>
    <property type="evidence" value="ECO:0007669"/>
    <property type="project" value="UniProtKB-UniRule"/>
</dbReference>
<reference evidence="6 7" key="1">
    <citation type="submission" date="2016-10" db="EMBL/GenBank/DDBJ databases">
        <authorList>
            <person name="Varghese N."/>
            <person name="Submissions S."/>
        </authorList>
    </citation>
    <scope>NUCLEOTIDE SEQUENCE [LARGE SCALE GENOMIC DNA]</scope>
    <source>
        <strain evidence="6 7">DSM 18839</strain>
    </source>
</reference>
<evidence type="ECO:0000313" key="7">
    <source>
        <dbReference type="Proteomes" id="UP000198615"/>
    </source>
</evidence>
<keyword evidence="4" id="KW-0521">NADP</keyword>
<feature type="binding site" evidence="4">
    <location>
        <position position="97"/>
    </location>
    <ligand>
        <name>shikimate</name>
        <dbReference type="ChEBI" id="CHEBI:36208"/>
    </ligand>
</feature>
<organism evidence="6 7">
    <name type="scientific">Thalassobaculum litoreum DSM 18839</name>
    <dbReference type="NCBI Taxonomy" id="1123362"/>
    <lineage>
        <taxon>Bacteria</taxon>
        <taxon>Pseudomonadati</taxon>
        <taxon>Pseudomonadota</taxon>
        <taxon>Alphaproteobacteria</taxon>
        <taxon>Rhodospirillales</taxon>
        <taxon>Thalassobaculaceae</taxon>
        <taxon>Thalassobaculum</taxon>
    </lineage>
</organism>
<feature type="binding site" evidence="4">
    <location>
        <begin position="136"/>
        <end position="140"/>
    </location>
    <ligand>
        <name>NADP(+)</name>
        <dbReference type="ChEBI" id="CHEBI:58349"/>
    </ligand>
</feature>
<name>A0A8G2BIP6_9PROT</name>
<dbReference type="PANTHER" id="PTHR21089">
    <property type="entry name" value="SHIKIMATE DEHYDROGENASE"/>
    <property type="match status" value="1"/>
</dbReference>
<feature type="domain" description="Shikimate dehydrogenase substrate binding N-terminal" evidence="5">
    <location>
        <begin position="13"/>
        <end position="99"/>
    </location>
</feature>
<comment type="caution">
    <text evidence="4">Lacks conserved residue(s) required for the propagation of feature annotation.</text>
</comment>
<dbReference type="PANTHER" id="PTHR21089:SF1">
    <property type="entry name" value="BIFUNCTIONAL 3-DEHYDROQUINATE DEHYDRATASE_SHIKIMATE DEHYDROGENASE, CHLOROPLASTIC"/>
    <property type="match status" value="1"/>
</dbReference>
<dbReference type="RefSeq" id="WP_093151151.1">
    <property type="nucleotide sequence ID" value="NZ_FNBW01000008.1"/>
</dbReference>
<gene>
    <name evidence="4" type="primary">aroE</name>
    <name evidence="6" type="ORF">SAMN05660686_02801</name>
</gene>
<dbReference type="GO" id="GO:0009073">
    <property type="term" value="P:aromatic amino acid family biosynthetic process"/>
    <property type="evidence" value="ECO:0007669"/>
    <property type="project" value="UniProtKB-KW"/>
</dbReference>
<keyword evidence="7" id="KW-1185">Reference proteome</keyword>
<keyword evidence="4" id="KW-0028">Amino-acid biosynthesis</keyword>
<protein>
    <recommendedName>
        <fullName evidence="4">Shikimate dehydrogenase (NADP(+))</fullName>
        <shortName evidence="4">SDH</shortName>
        <ecNumber evidence="4">1.1.1.25</ecNumber>
    </recommendedName>
</protein>
<sequence>MTGTLGRAVLVGLIGRGTALSRTPRMHEAEGARQGLRYVYHRIDPAEMAATPTFEDMLRAAEICGYAGVNVTHPYKQEAVAFLDDMTEEARAVGAVNTIVLKDGRRIGHNTDLWGFAESFRRSMGGERKDRVVLIGAGGAGSAVANALLDCGVGTLLVADTNRGGAEKLVAALEGRFGSGRAAVAPGAEAVAGEVDGIVNATPVGMADHPGTPLPVALLEARHWVVDIIYFPMETEFVRAAKAAGCRVATGAGMALFQAVKAFELFCGLPADPDAMRVTFDSFGPG</sequence>
<evidence type="ECO:0000256" key="2">
    <source>
        <dbReference type="ARBA" id="ARBA00023002"/>
    </source>
</evidence>
<dbReference type="EC" id="1.1.1.25" evidence="4"/>
<comment type="pathway">
    <text evidence="1 4">Metabolic intermediate biosynthesis; chorismate biosynthesis; chorismate from D-erythrose 4-phosphate and phosphoenolpyruvate: step 4/7.</text>
</comment>
<accession>A0A8G2BIP6</accession>
<dbReference type="NCBIfam" id="NF009201">
    <property type="entry name" value="PRK12549.1"/>
    <property type="match status" value="1"/>
</dbReference>
<dbReference type="GO" id="GO:0019632">
    <property type="term" value="P:shikimate metabolic process"/>
    <property type="evidence" value="ECO:0007669"/>
    <property type="project" value="TreeGrafter"/>
</dbReference>
<comment type="catalytic activity">
    <reaction evidence="4">
        <text>shikimate + NADP(+) = 3-dehydroshikimate + NADPH + H(+)</text>
        <dbReference type="Rhea" id="RHEA:17737"/>
        <dbReference type="ChEBI" id="CHEBI:15378"/>
        <dbReference type="ChEBI" id="CHEBI:16630"/>
        <dbReference type="ChEBI" id="CHEBI:36208"/>
        <dbReference type="ChEBI" id="CHEBI:57783"/>
        <dbReference type="ChEBI" id="CHEBI:58349"/>
        <dbReference type="EC" id="1.1.1.25"/>
    </reaction>
</comment>
<feature type="binding site" evidence="4">
    <location>
        <position position="230"/>
    </location>
    <ligand>
        <name>shikimate</name>
        <dbReference type="ChEBI" id="CHEBI:36208"/>
    </ligand>
</feature>
<dbReference type="GO" id="GO:0005829">
    <property type="term" value="C:cytosol"/>
    <property type="evidence" value="ECO:0007669"/>
    <property type="project" value="TreeGrafter"/>
</dbReference>
<dbReference type="InterPro" id="IPR013708">
    <property type="entry name" value="Shikimate_DH-bd_N"/>
</dbReference>
<dbReference type="InterPro" id="IPR036291">
    <property type="entry name" value="NAD(P)-bd_dom_sf"/>
</dbReference>
<dbReference type="AlphaFoldDB" id="A0A8G2BIP6"/>